<evidence type="ECO:0000313" key="1">
    <source>
        <dbReference type="EMBL" id="POM79277.1"/>
    </source>
</evidence>
<dbReference type="OrthoDB" id="145737at2759"/>
<reference evidence="1 2" key="1">
    <citation type="journal article" date="2017" name="Genome Biol. Evol.">
        <title>Phytophthora megakarya and P. palmivora, closely related causal agents of cacao black pod rot, underwent increases in genome sizes and gene numbers by different mechanisms.</title>
        <authorList>
            <person name="Ali S.S."/>
            <person name="Shao J."/>
            <person name="Lary D.J."/>
            <person name="Kronmiller B."/>
            <person name="Shen D."/>
            <person name="Strem M.D."/>
            <person name="Amoako-Attah I."/>
            <person name="Akrofi A.Y."/>
            <person name="Begoude B.A."/>
            <person name="Ten Hoopen G.M."/>
            <person name="Coulibaly K."/>
            <person name="Kebe B.I."/>
            <person name="Melnick R.L."/>
            <person name="Guiltinan M.J."/>
            <person name="Tyler B.M."/>
            <person name="Meinhardt L.W."/>
            <person name="Bailey B.A."/>
        </authorList>
    </citation>
    <scope>NUCLEOTIDE SEQUENCE [LARGE SCALE GENOMIC DNA]</scope>
    <source>
        <strain evidence="2">sbr112.9</strain>
    </source>
</reference>
<dbReference type="Proteomes" id="UP000237271">
    <property type="component" value="Unassembled WGS sequence"/>
</dbReference>
<protein>
    <submittedName>
        <fullName evidence="1">Uncharacterized protein</fullName>
    </submittedName>
</protein>
<gene>
    <name evidence="1" type="ORF">PHPALM_3095</name>
</gene>
<accession>A0A2P4YN91</accession>
<proteinExistence type="predicted"/>
<name>A0A2P4YN91_9STRA</name>
<dbReference type="AlphaFoldDB" id="A0A2P4YN91"/>
<comment type="caution">
    <text evidence="1">The sequence shown here is derived from an EMBL/GenBank/DDBJ whole genome shotgun (WGS) entry which is preliminary data.</text>
</comment>
<keyword evidence="2" id="KW-1185">Reference proteome</keyword>
<sequence length="83" mass="9064">MSSISAAVWEAATNSASMVDKSTHFCFLHIHPTTMSFIIMTPPLTDFLSALSAACEWRVTRCTANAMSGRVHRAIHSKPPTND</sequence>
<organism evidence="1 2">
    <name type="scientific">Phytophthora palmivora</name>
    <dbReference type="NCBI Taxonomy" id="4796"/>
    <lineage>
        <taxon>Eukaryota</taxon>
        <taxon>Sar</taxon>
        <taxon>Stramenopiles</taxon>
        <taxon>Oomycota</taxon>
        <taxon>Peronosporomycetes</taxon>
        <taxon>Peronosporales</taxon>
        <taxon>Peronosporaceae</taxon>
        <taxon>Phytophthora</taxon>
    </lineage>
</organism>
<dbReference type="EMBL" id="NCKW01001818">
    <property type="protein sequence ID" value="POM79277.1"/>
    <property type="molecule type" value="Genomic_DNA"/>
</dbReference>
<evidence type="ECO:0000313" key="2">
    <source>
        <dbReference type="Proteomes" id="UP000237271"/>
    </source>
</evidence>